<feature type="domain" description="Ribosomal protein eL8/eL30/eS12/Gadd45" evidence="2">
    <location>
        <begin position="84"/>
        <end position="136"/>
    </location>
</feature>
<feature type="region of interest" description="Disordered" evidence="1">
    <location>
        <begin position="1"/>
        <end position="22"/>
    </location>
</feature>
<evidence type="ECO:0000259" key="2">
    <source>
        <dbReference type="Pfam" id="PF01248"/>
    </source>
</evidence>
<dbReference type="Gene3D" id="3.30.1330.30">
    <property type="match status" value="1"/>
</dbReference>
<dbReference type="GO" id="GO:0004526">
    <property type="term" value="F:ribonuclease P activity"/>
    <property type="evidence" value="ECO:0007669"/>
    <property type="project" value="TreeGrafter"/>
</dbReference>
<keyword evidence="4" id="KW-1185">Reference proteome</keyword>
<proteinExistence type="predicted"/>
<organism evidence="3 4">
    <name type="scientific">Galdieria sulphuraria</name>
    <name type="common">Red alga</name>
    <dbReference type="NCBI Taxonomy" id="130081"/>
    <lineage>
        <taxon>Eukaryota</taxon>
        <taxon>Rhodophyta</taxon>
        <taxon>Bangiophyceae</taxon>
        <taxon>Galdieriales</taxon>
        <taxon>Galdieriaceae</taxon>
        <taxon>Galdieria</taxon>
    </lineage>
</organism>
<evidence type="ECO:0000313" key="4">
    <source>
        <dbReference type="Proteomes" id="UP000030680"/>
    </source>
</evidence>
<gene>
    <name evidence="3" type="ORF">Gasu_53270</name>
</gene>
<feature type="compositionally biased region" description="Low complexity" evidence="1">
    <location>
        <begin position="1"/>
        <end position="15"/>
    </location>
</feature>
<reference evidence="4" key="1">
    <citation type="journal article" date="2013" name="Science">
        <title>Gene transfer from bacteria and archaea facilitated evolution of an extremophilic eukaryote.</title>
        <authorList>
            <person name="Schonknecht G."/>
            <person name="Chen W.H."/>
            <person name="Ternes C.M."/>
            <person name="Barbier G.G."/>
            <person name="Shrestha R.P."/>
            <person name="Stanke M."/>
            <person name="Brautigam A."/>
            <person name="Baker B.J."/>
            <person name="Banfield J.F."/>
            <person name="Garavito R.M."/>
            <person name="Carr K."/>
            <person name="Wilkerson C."/>
            <person name="Rensing S.A."/>
            <person name="Gagneul D."/>
            <person name="Dickenson N.E."/>
            <person name="Oesterhelt C."/>
            <person name="Lercher M.J."/>
            <person name="Weber A.P."/>
        </authorList>
    </citation>
    <scope>NUCLEOTIDE SEQUENCE [LARGE SCALE GENOMIC DNA]</scope>
    <source>
        <strain evidence="4">074W</strain>
    </source>
</reference>
<sequence>MEKVPSKTLLKQTKSLKGKGETTSWNPKKVFRSSFFPRWPQLNANEERQVVCLIEEAFGGCIATKRGGRKRKRGSAVNNVSLSEILVFGFNQVTRMAERGELEAIFVTRDVEPDILIEHFPWLCISRDILLFPMQSSNMQRIRGTFELHSLLVMGLRRSSCSKLCSLQGQYSFTEFMDRLRALAPCLPNN</sequence>
<dbReference type="OrthoDB" id="10372753at2759"/>
<dbReference type="PANTHER" id="PTHR46948:SF1">
    <property type="entry name" value="RIBONUCLEASE P PROTEIN SUBUNIT P38"/>
    <property type="match status" value="1"/>
</dbReference>
<dbReference type="Proteomes" id="UP000030680">
    <property type="component" value="Unassembled WGS sequence"/>
</dbReference>
<dbReference type="STRING" id="130081.M2XB27"/>
<evidence type="ECO:0000313" key="3">
    <source>
        <dbReference type="EMBL" id="EME27107.1"/>
    </source>
</evidence>
<dbReference type="GO" id="GO:0001650">
    <property type="term" value="C:fibrillar center"/>
    <property type="evidence" value="ECO:0007669"/>
    <property type="project" value="TreeGrafter"/>
</dbReference>
<dbReference type="GO" id="GO:0033204">
    <property type="term" value="F:ribonuclease P RNA binding"/>
    <property type="evidence" value="ECO:0007669"/>
    <property type="project" value="TreeGrafter"/>
</dbReference>
<dbReference type="EMBL" id="KB454537">
    <property type="protein sequence ID" value="EME27107.1"/>
    <property type="molecule type" value="Genomic_DNA"/>
</dbReference>
<name>M2XB27_GALSU</name>
<dbReference type="Gramene" id="EME27107">
    <property type="protein sequence ID" value="EME27107"/>
    <property type="gene ID" value="Gasu_53270"/>
</dbReference>
<dbReference type="AlphaFoldDB" id="M2XB27"/>
<dbReference type="GO" id="GO:0000172">
    <property type="term" value="C:ribonuclease MRP complex"/>
    <property type="evidence" value="ECO:0007669"/>
    <property type="project" value="InterPro"/>
</dbReference>
<protein>
    <recommendedName>
        <fullName evidence="2">Ribosomal protein eL8/eL30/eS12/Gadd45 domain-containing protein</fullName>
    </recommendedName>
</protein>
<dbReference type="InterPro" id="IPR004038">
    <property type="entry name" value="Ribosomal_eL8/eL30/eS12/Gad45"/>
</dbReference>
<dbReference type="GeneID" id="17086039"/>
<dbReference type="SUPFAM" id="SSF55315">
    <property type="entry name" value="L30e-like"/>
    <property type="match status" value="1"/>
</dbReference>
<dbReference type="InterPro" id="IPR042848">
    <property type="entry name" value="Rpp38"/>
</dbReference>
<dbReference type="InterPro" id="IPR029064">
    <property type="entry name" value="Ribosomal_eL30-like_sf"/>
</dbReference>
<dbReference type="GO" id="GO:0005655">
    <property type="term" value="C:nucleolar ribonuclease P complex"/>
    <property type="evidence" value="ECO:0007669"/>
    <property type="project" value="InterPro"/>
</dbReference>
<dbReference type="KEGG" id="gsl:Gasu_53270"/>
<dbReference type="PANTHER" id="PTHR46948">
    <property type="entry name" value="RIBONUCLEASE P PROTEIN SUBUNIT P38"/>
    <property type="match status" value="1"/>
</dbReference>
<accession>M2XB27</accession>
<dbReference type="GO" id="GO:0001682">
    <property type="term" value="P:tRNA 5'-leader removal"/>
    <property type="evidence" value="ECO:0007669"/>
    <property type="project" value="InterPro"/>
</dbReference>
<evidence type="ECO:0000256" key="1">
    <source>
        <dbReference type="SAM" id="MobiDB-lite"/>
    </source>
</evidence>
<dbReference type="RefSeq" id="XP_005703627.1">
    <property type="nucleotide sequence ID" value="XM_005703570.1"/>
</dbReference>
<dbReference type="Pfam" id="PF01248">
    <property type="entry name" value="Ribosomal_L7Ae"/>
    <property type="match status" value="1"/>
</dbReference>